<dbReference type="ESTHER" id="9crus-a0a0n8ag56">
    <property type="family name" value="ABHD11-Acetyl_transferase"/>
</dbReference>
<dbReference type="PRINTS" id="PR00111">
    <property type="entry name" value="ABHYDROLASE"/>
</dbReference>
<dbReference type="PANTHER" id="PTHR46118">
    <property type="entry name" value="PROTEIN ABHD11"/>
    <property type="match status" value="1"/>
</dbReference>
<evidence type="ECO:0000256" key="4">
    <source>
        <dbReference type="ARBA" id="ARBA00042703"/>
    </source>
</evidence>
<evidence type="ECO:0000256" key="11">
    <source>
        <dbReference type="ARBA" id="ARBA00048919"/>
    </source>
</evidence>
<reference evidence="12 13" key="1">
    <citation type="submission" date="2016-03" db="EMBL/GenBank/DDBJ databases">
        <title>EvidentialGene: Evidence-directed Construction of Genes on Genomes.</title>
        <authorList>
            <person name="Gilbert D.G."/>
            <person name="Choi J.-H."/>
            <person name="Mockaitis K."/>
            <person name="Colbourne J."/>
            <person name="Pfrender M."/>
        </authorList>
    </citation>
    <scope>NUCLEOTIDE SEQUENCE [LARGE SCALE GENOMIC DNA]</scope>
    <source>
        <strain evidence="12 13">Xinb3</strain>
        <tissue evidence="12">Complete organism</tissue>
    </source>
</reference>
<evidence type="ECO:0000313" key="13">
    <source>
        <dbReference type="Proteomes" id="UP000076858"/>
    </source>
</evidence>
<evidence type="ECO:0000256" key="9">
    <source>
        <dbReference type="ARBA" id="ARBA00048504"/>
    </source>
</evidence>
<dbReference type="PRINTS" id="PR00412">
    <property type="entry name" value="EPOXHYDRLASE"/>
</dbReference>
<dbReference type="GO" id="GO:0005739">
    <property type="term" value="C:mitochondrion"/>
    <property type="evidence" value="ECO:0007669"/>
    <property type="project" value="TreeGrafter"/>
</dbReference>
<comment type="catalytic activity">
    <reaction evidence="8">
        <text>1-octadecanoyl-2-(4Z,7Z,10Z,13Z,16Z,19Z-docosahexaenoyl)-sn-glycerol + H2O = 2-(4Z,7Z,10Z,13Z,16Z,19Z-docosahexaenoyl)-glycerol + octadecanoate + H(+)</text>
        <dbReference type="Rhea" id="RHEA:77107"/>
        <dbReference type="ChEBI" id="CHEBI:15377"/>
        <dbReference type="ChEBI" id="CHEBI:15378"/>
        <dbReference type="ChEBI" id="CHEBI:25629"/>
        <dbReference type="ChEBI" id="CHEBI:77129"/>
        <dbReference type="ChEBI" id="CHEBI:186738"/>
    </reaction>
</comment>
<evidence type="ECO:0000256" key="3">
    <source>
        <dbReference type="ARBA" id="ARBA00026104"/>
    </source>
</evidence>
<comment type="catalytic activity">
    <reaction evidence="9">
        <text>1,2-didecanoylglycerol + H2O = decanoylglycerol + decanoate + H(+)</text>
        <dbReference type="Rhea" id="RHEA:48596"/>
        <dbReference type="ChEBI" id="CHEBI:11152"/>
        <dbReference type="ChEBI" id="CHEBI:15377"/>
        <dbReference type="ChEBI" id="CHEBI:15378"/>
        <dbReference type="ChEBI" id="CHEBI:27689"/>
        <dbReference type="ChEBI" id="CHEBI:90605"/>
    </reaction>
</comment>
<organism evidence="12 13">
    <name type="scientific">Daphnia magna</name>
    <dbReference type="NCBI Taxonomy" id="35525"/>
    <lineage>
        <taxon>Eukaryota</taxon>
        <taxon>Metazoa</taxon>
        <taxon>Ecdysozoa</taxon>
        <taxon>Arthropoda</taxon>
        <taxon>Crustacea</taxon>
        <taxon>Branchiopoda</taxon>
        <taxon>Diplostraca</taxon>
        <taxon>Cladocera</taxon>
        <taxon>Anomopoda</taxon>
        <taxon>Daphniidae</taxon>
        <taxon>Daphnia</taxon>
    </lineage>
</organism>
<dbReference type="FunFam" id="3.40.50.1820:FF:000039">
    <property type="entry name" value="Esterase ybfF"/>
    <property type="match status" value="1"/>
</dbReference>
<dbReference type="GO" id="GO:0052689">
    <property type="term" value="F:carboxylic ester hydrolase activity"/>
    <property type="evidence" value="ECO:0007669"/>
    <property type="project" value="TreeGrafter"/>
</dbReference>
<gene>
    <name evidence="12" type="ORF">APZ42_014242</name>
</gene>
<evidence type="ECO:0000256" key="1">
    <source>
        <dbReference type="ARBA" id="ARBA00008645"/>
    </source>
</evidence>
<dbReference type="InterPro" id="IPR000073">
    <property type="entry name" value="AB_hydrolase_1"/>
</dbReference>
<evidence type="ECO:0000256" key="6">
    <source>
        <dbReference type="ARBA" id="ARBA00043742"/>
    </source>
</evidence>
<keyword evidence="13" id="KW-1185">Reference proteome</keyword>
<protein>
    <recommendedName>
        <fullName evidence="7">sn-1-specific diacylglycerol lipase ABHD11</fullName>
        <ecNumber evidence="3">3.1.1.116</ecNumber>
    </recommendedName>
    <alternativeName>
        <fullName evidence="4">Alpha/beta hydrolase domain-containing protein 11</fullName>
    </alternativeName>
</protein>
<dbReference type="OrthoDB" id="8119704at2759"/>
<name>A0A0N8AG56_9CRUS</name>
<comment type="caution">
    <text evidence="12">The sequence shown here is derived from an EMBL/GenBank/DDBJ whole genome shotgun (WGS) entry which is preliminary data.</text>
</comment>
<dbReference type="SUPFAM" id="SSF53474">
    <property type="entry name" value="alpha/beta-Hydrolases"/>
    <property type="match status" value="1"/>
</dbReference>
<dbReference type="PANTHER" id="PTHR46118:SF4">
    <property type="entry name" value="PROTEIN ABHD11"/>
    <property type="match status" value="1"/>
</dbReference>
<dbReference type="Pfam" id="PF00561">
    <property type="entry name" value="Abhydrolase_1"/>
    <property type="match status" value="1"/>
</dbReference>
<comment type="catalytic activity">
    <reaction evidence="11">
        <text>1-octadecanoyl-2-(5Z,8Z,11Z,14Z-eicosatetraenoyl)-sn-glycerol + H2O = 2-(5Z,8Z,11Z,14Z-eicosatetraenoyl)-glycerol + octadecanoate + H(+)</text>
        <dbReference type="Rhea" id="RHEA:38507"/>
        <dbReference type="ChEBI" id="CHEBI:15377"/>
        <dbReference type="ChEBI" id="CHEBI:15378"/>
        <dbReference type="ChEBI" id="CHEBI:25629"/>
        <dbReference type="ChEBI" id="CHEBI:52392"/>
        <dbReference type="ChEBI" id="CHEBI:75728"/>
    </reaction>
</comment>
<dbReference type="InterPro" id="IPR029058">
    <property type="entry name" value="AB_hydrolase_fold"/>
</dbReference>
<accession>A0A0N8AG56</accession>
<evidence type="ECO:0000256" key="8">
    <source>
        <dbReference type="ARBA" id="ARBA00048283"/>
    </source>
</evidence>
<proteinExistence type="inferred from homology"/>
<evidence type="ECO:0000313" key="12">
    <source>
        <dbReference type="EMBL" id="KZS19368.1"/>
    </source>
</evidence>
<comment type="catalytic activity">
    <reaction evidence="6">
        <text>a 1,3-diacyl-sn-glycerol + H2O = a 1-acyl-sn-glycerol + a fatty acid + H(+)</text>
        <dbReference type="Rhea" id="RHEA:38503"/>
        <dbReference type="ChEBI" id="CHEBI:15377"/>
        <dbReference type="ChEBI" id="CHEBI:15378"/>
        <dbReference type="ChEBI" id="CHEBI:28868"/>
        <dbReference type="ChEBI" id="CHEBI:64683"/>
        <dbReference type="ChEBI" id="CHEBI:77272"/>
    </reaction>
</comment>
<evidence type="ECO:0000256" key="2">
    <source>
        <dbReference type="ARBA" id="ARBA00022801"/>
    </source>
</evidence>
<dbReference type="AlphaFoldDB" id="A0A0N8AG56"/>
<dbReference type="Proteomes" id="UP000076858">
    <property type="component" value="Unassembled WGS sequence"/>
</dbReference>
<dbReference type="EC" id="3.1.1.116" evidence="3"/>
<evidence type="ECO:0000256" key="10">
    <source>
        <dbReference type="ARBA" id="ARBA00048513"/>
    </source>
</evidence>
<dbReference type="InterPro" id="IPR000639">
    <property type="entry name" value="Epox_hydrolase-like"/>
</dbReference>
<comment type="catalytic activity">
    <reaction evidence="5">
        <text>a 1,2-diacyl-sn-glycerol + H2O = a 2-acylglycerol + a fatty acid + H(+)</text>
        <dbReference type="Rhea" id="RHEA:33275"/>
        <dbReference type="ChEBI" id="CHEBI:15377"/>
        <dbReference type="ChEBI" id="CHEBI:15378"/>
        <dbReference type="ChEBI" id="CHEBI:17389"/>
        <dbReference type="ChEBI" id="CHEBI:17815"/>
        <dbReference type="ChEBI" id="CHEBI:28868"/>
        <dbReference type="EC" id="3.1.1.116"/>
    </reaction>
</comment>
<evidence type="ECO:0000256" key="5">
    <source>
        <dbReference type="ARBA" id="ARBA00043667"/>
    </source>
</evidence>
<dbReference type="STRING" id="35525.A0A0N8AG56"/>
<comment type="catalytic activity">
    <reaction evidence="10">
        <text>1-octadecanoyl-2-(9Z-octadecenoyl)-sn-glycerol + H2O = 2-(9Z-octadecenoyl)-glycerol + octadecanoate + H(+)</text>
        <dbReference type="Rhea" id="RHEA:77103"/>
        <dbReference type="ChEBI" id="CHEBI:15377"/>
        <dbReference type="ChEBI" id="CHEBI:15378"/>
        <dbReference type="ChEBI" id="CHEBI:25629"/>
        <dbReference type="ChEBI" id="CHEBI:73990"/>
        <dbReference type="ChEBI" id="CHEBI:75468"/>
    </reaction>
</comment>
<sequence length="320" mass="35842">MANSFQTQMFRHIQVFFKNKPAKSILSPESFTVKNTRCIQSTATRWNGPVKLAYTSYEGTNSYIVPPSTATPIIIQHGLLGSRKNWASLGKAIHSKTGKKVIVPDARNHGDSPHSSVLDYEVLSKDLVKLMEDLEIPKAIMVGHSMGGRAMMKLALNKPSLVDKLVVVDISPVNVSPGAKLMTEFLTLMEHINLGDQLKRATARKIVDEQLQVVVKDSLLRQFLLTNLVEDNGRYRWRVNLKSIIQNLPNIIGHFPSKDENYIGPTLFIAGEKSDYVKPADHNAIRTIFPSAEFQYITGAGHWVHAEKPTQFLEVLLKFI</sequence>
<comment type="similarity">
    <text evidence="1">Belongs to the AB hydrolase superfamily.</text>
</comment>
<keyword evidence="2" id="KW-0378">Hydrolase</keyword>
<dbReference type="EMBL" id="LRGB01000389">
    <property type="protein sequence ID" value="KZS19368.1"/>
    <property type="molecule type" value="Genomic_DNA"/>
</dbReference>
<evidence type="ECO:0000256" key="7">
    <source>
        <dbReference type="ARBA" id="ARBA00044064"/>
    </source>
</evidence>
<dbReference type="Gene3D" id="3.40.50.1820">
    <property type="entry name" value="alpha/beta hydrolase"/>
    <property type="match status" value="1"/>
</dbReference>